<dbReference type="InParanoid" id="W4KG87"/>
<dbReference type="Gene3D" id="3.30.1370.110">
    <property type="match status" value="1"/>
</dbReference>
<dbReference type="PROSITE" id="PS50828">
    <property type="entry name" value="SMR"/>
    <property type="match status" value="1"/>
</dbReference>
<evidence type="ECO:0000313" key="3">
    <source>
        <dbReference type="Proteomes" id="UP000030671"/>
    </source>
</evidence>
<dbReference type="SUPFAM" id="SSF160443">
    <property type="entry name" value="SMR domain-like"/>
    <property type="match status" value="1"/>
</dbReference>
<feature type="non-terminal residue" evidence="2">
    <location>
        <position position="81"/>
    </location>
</feature>
<feature type="domain" description="Smr" evidence="1">
    <location>
        <begin position="6"/>
        <end position="81"/>
    </location>
</feature>
<feature type="non-terminal residue" evidence="2">
    <location>
        <position position="1"/>
    </location>
</feature>
<dbReference type="OrthoDB" id="3231855at2759"/>
<dbReference type="SMART" id="SM00463">
    <property type="entry name" value="SMR"/>
    <property type="match status" value="1"/>
</dbReference>
<dbReference type="InterPro" id="IPR036063">
    <property type="entry name" value="Smr_dom_sf"/>
</dbReference>
<dbReference type="InterPro" id="IPR002625">
    <property type="entry name" value="Smr_dom"/>
</dbReference>
<dbReference type="AlphaFoldDB" id="W4KG87"/>
<keyword evidence="3" id="KW-1185">Reference proteome</keyword>
<dbReference type="PANTHER" id="PTHR47417">
    <property type="entry name" value="SMR DOMAIN-CONTAINING PROTEIN YPL199C"/>
    <property type="match status" value="1"/>
</dbReference>
<dbReference type="STRING" id="747525.W4KG87"/>
<dbReference type="GeneID" id="20669179"/>
<reference evidence="2 3" key="1">
    <citation type="journal article" date="2012" name="New Phytol.">
        <title>Insight into trade-off between wood decay and parasitism from the genome of a fungal forest pathogen.</title>
        <authorList>
            <person name="Olson A."/>
            <person name="Aerts A."/>
            <person name="Asiegbu F."/>
            <person name="Belbahri L."/>
            <person name="Bouzid O."/>
            <person name="Broberg A."/>
            <person name="Canback B."/>
            <person name="Coutinho P.M."/>
            <person name="Cullen D."/>
            <person name="Dalman K."/>
            <person name="Deflorio G."/>
            <person name="van Diepen L.T."/>
            <person name="Dunand C."/>
            <person name="Duplessis S."/>
            <person name="Durling M."/>
            <person name="Gonthier P."/>
            <person name="Grimwood J."/>
            <person name="Fossdal C.G."/>
            <person name="Hansson D."/>
            <person name="Henrissat B."/>
            <person name="Hietala A."/>
            <person name="Himmelstrand K."/>
            <person name="Hoffmeister D."/>
            <person name="Hogberg N."/>
            <person name="James T.Y."/>
            <person name="Karlsson M."/>
            <person name="Kohler A."/>
            <person name="Kues U."/>
            <person name="Lee Y.H."/>
            <person name="Lin Y.C."/>
            <person name="Lind M."/>
            <person name="Lindquist E."/>
            <person name="Lombard V."/>
            <person name="Lucas S."/>
            <person name="Lunden K."/>
            <person name="Morin E."/>
            <person name="Murat C."/>
            <person name="Park J."/>
            <person name="Raffaello T."/>
            <person name="Rouze P."/>
            <person name="Salamov A."/>
            <person name="Schmutz J."/>
            <person name="Solheim H."/>
            <person name="Stahlberg J."/>
            <person name="Velez H."/>
            <person name="de Vries R.P."/>
            <person name="Wiebenga A."/>
            <person name="Woodward S."/>
            <person name="Yakovlev I."/>
            <person name="Garbelotto M."/>
            <person name="Martin F."/>
            <person name="Grigoriev I.V."/>
            <person name="Stenlid J."/>
        </authorList>
    </citation>
    <scope>NUCLEOTIDE SEQUENCE [LARGE SCALE GENOMIC DNA]</scope>
    <source>
        <strain evidence="2 3">TC 32-1</strain>
    </source>
</reference>
<evidence type="ECO:0000313" key="2">
    <source>
        <dbReference type="EMBL" id="ETW84744.1"/>
    </source>
</evidence>
<gene>
    <name evidence="2" type="ORF">HETIRDRAFT_247562</name>
</gene>
<accession>W4KG87</accession>
<dbReference type="KEGG" id="hir:HETIRDRAFT_247562"/>
<evidence type="ECO:0000259" key="1">
    <source>
        <dbReference type="PROSITE" id="PS50828"/>
    </source>
</evidence>
<name>W4KG87_HETIT</name>
<protein>
    <recommendedName>
        <fullName evidence="1">Smr domain-containing protein</fullName>
    </recommendedName>
</protein>
<dbReference type="RefSeq" id="XP_009544375.1">
    <property type="nucleotide sequence ID" value="XM_009546080.1"/>
</dbReference>
<dbReference type="Pfam" id="PF01713">
    <property type="entry name" value="Smr"/>
    <property type="match status" value="1"/>
</dbReference>
<dbReference type="InterPro" id="IPR053020">
    <property type="entry name" value="Smr_domain_protein"/>
</dbReference>
<dbReference type="HOGENOM" id="CLU_2580268_0_0_1"/>
<proteinExistence type="predicted"/>
<organism evidence="2 3">
    <name type="scientific">Heterobasidion irregulare (strain TC 32-1)</name>
    <dbReference type="NCBI Taxonomy" id="747525"/>
    <lineage>
        <taxon>Eukaryota</taxon>
        <taxon>Fungi</taxon>
        <taxon>Dikarya</taxon>
        <taxon>Basidiomycota</taxon>
        <taxon>Agaricomycotina</taxon>
        <taxon>Agaricomycetes</taxon>
        <taxon>Russulales</taxon>
        <taxon>Bondarzewiaceae</taxon>
        <taxon>Heterobasidion</taxon>
        <taxon>Heterobasidion annosum species complex</taxon>
    </lineage>
</organism>
<dbReference type="Proteomes" id="UP000030671">
    <property type="component" value="Unassembled WGS sequence"/>
</dbReference>
<dbReference type="EMBL" id="KI925456">
    <property type="protein sequence ID" value="ETW84744.1"/>
    <property type="molecule type" value="Genomic_DNA"/>
</dbReference>
<dbReference type="PANTHER" id="PTHR47417:SF1">
    <property type="entry name" value="SMR DOMAIN-CONTAINING PROTEIN YPL199C"/>
    <property type="match status" value="1"/>
</dbReference>
<sequence>RKLNNVDLHGLYVQEATKFAEASITVARSHGFESLKLIVGKGLHASNGVAKVKPAVEKMLKSRGLVVTEQRGNAGVLIVQL</sequence>
<dbReference type="eggNOG" id="KOG2401">
    <property type="taxonomic scope" value="Eukaryota"/>
</dbReference>